<name>A0A1G6GQJ9_9MICO</name>
<dbReference type="EMBL" id="FMYG01000001">
    <property type="protein sequence ID" value="SDB84234.1"/>
    <property type="molecule type" value="Genomic_DNA"/>
</dbReference>
<dbReference type="AlphaFoldDB" id="A0A1G6GQJ9"/>
<dbReference type="STRING" id="993073.AS029_01560"/>
<dbReference type="OrthoDB" id="9780848at2"/>
<comment type="similarity">
    <text evidence="1">Belongs to the AB hydrolase superfamily. AB hydrolase 2 family.</text>
</comment>
<dbReference type="Proteomes" id="UP000183203">
    <property type="component" value="Unassembled WGS sequence"/>
</dbReference>
<evidence type="ECO:0000313" key="5">
    <source>
        <dbReference type="Proteomes" id="UP000183203"/>
    </source>
</evidence>
<accession>A0A1G6GQJ9</accession>
<feature type="domain" description="Phospholipase/carboxylesterase/thioesterase" evidence="3">
    <location>
        <begin position="18"/>
        <end position="211"/>
    </location>
</feature>
<evidence type="ECO:0000256" key="2">
    <source>
        <dbReference type="ARBA" id="ARBA00022801"/>
    </source>
</evidence>
<evidence type="ECO:0000259" key="3">
    <source>
        <dbReference type="Pfam" id="PF02230"/>
    </source>
</evidence>
<sequence>MSAHPSLDPSVVRWSVPAHERGDRPVLLLLHGYGSDEHDLFGLVPSLPPAFVVASVRAPLAPPWPMPGASWYPIEGLDGRDPDAVTLAARALLSWIQDAVGEAPVGLLGFSQGGAVALQTLRAAPYAVSFAVVLAGYAAGGELPGDIVLAERRPPVFWGRGAADDVIPPALVDATAQWLPVHSELSGRVYPGLTHSISQDELDDVRAFLDARLGEMAAQATT</sequence>
<gene>
    <name evidence="4" type="ORF">SAMN05216418_0552</name>
</gene>
<dbReference type="PANTHER" id="PTHR10655">
    <property type="entry name" value="LYSOPHOSPHOLIPASE-RELATED"/>
    <property type="match status" value="1"/>
</dbReference>
<dbReference type="InterPro" id="IPR003140">
    <property type="entry name" value="PLipase/COase/thioEstase"/>
</dbReference>
<proteinExistence type="inferred from homology"/>
<dbReference type="RefSeq" id="WP_058230846.1">
    <property type="nucleotide sequence ID" value="NZ_FMYG01000001.1"/>
</dbReference>
<dbReference type="PANTHER" id="PTHR10655:SF17">
    <property type="entry name" value="LYSOPHOSPHOLIPASE-LIKE PROTEIN 1"/>
    <property type="match status" value="1"/>
</dbReference>
<dbReference type="SUPFAM" id="SSF53474">
    <property type="entry name" value="alpha/beta-Hydrolases"/>
    <property type="match status" value="1"/>
</dbReference>
<dbReference type="GO" id="GO:0016787">
    <property type="term" value="F:hydrolase activity"/>
    <property type="evidence" value="ECO:0007669"/>
    <property type="project" value="UniProtKB-KW"/>
</dbReference>
<organism evidence="4 5">
    <name type="scientific">Microbacterium enclense</name>
    <dbReference type="NCBI Taxonomy" id="993073"/>
    <lineage>
        <taxon>Bacteria</taxon>
        <taxon>Bacillati</taxon>
        <taxon>Actinomycetota</taxon>
        <taxon>Actinomycetes</taxon>
        <taxon>Micrococcales</taxon>
        <taxon>Microbacteriaceae</taxon>
        <taxon>Microbacterium</taxon>
    </lineage>
</organism>
<evidence type="ECO:0000313" key="4">
    <source>
        <dbReference type="EMBL" id="SDB84234.1"/>
    </source>
</evidence>
<reference evidence="4 5" key="1">
    <citation type="submission" date="2016-09" db="EMBL/GenBank/DDBJ databases">
        <authorList>
            <person name="Capua I."/>
            <person name="De Benedictis P."/>
            <person name="Joannis T."/>
            <person name="Lombin L.H."/>
            <person name="Cattoli G."/>
        </authorList>
    </citation>
    <scope>NUCLEOTIDE SEQUENCE [LARGE SCALE GENOMIC DNA]</scope>
    <source>
        <strain evidence="4 5">NIO-1002</strain>
    </source>
</reference>
<evidence type="ECO:0000256" key="1">
    <source>
        <dbReference type="ARBA" id="ARBA00006499"/>
    </source>
</evidence>
<dbReference type="InterPro" id="IPR029058">
    <property type="entry name" value="AB_hydrolase_fold"/>
</dbReference>
<dbReference type="InterPro" id="IPR050565">
    <property type="entry name" value="LYPA1-2/EST-like"/>
</dbReference>
<keyword evidence="2" id="KW-0378">Hydrolase</keyword>
<dbReference type="Gene3D" id="3.40.50.1820">
    <property type="entry name" value="alpha/beta hydrolase"/>
    <property type="match status" value="1"/>
</dbReference>
<protein>
    <submittedName>
        <fullName evidence="4">Phospholipase/carboxylesterase</fullName>
    </submittedName>
</protein>
<dbReference type="Pfam" id="PF02230">
    <property type="entry name" value="Abhydrolase_2"/>
    <property type="match status" value="1"/>
</dbReference>